<comment type="caution">
    <text evidence="1">The sequence shown here is derived from an EMBL/GenBank/DDBJ whole genome shotgun (WGS) entry which is preliminary data.</text>
</comment>
<dbReference type="InterPro" id="IPR027417">
    <property type="entry name" value="P-loop_NTPase"/>
</dbReference>
<sequence>MLALRVWAGLDPAAIIIPEGNDDVERQSAAGNTLVQIKSRREDLNGLPLGSARNYIAELWDRHDKFSPPAARLELILEQGIVDHAATAGGSIPPNAKLISQLPQDIRGKALLAKTDIRHVPNPNADSIAIIIERMGCSPIAAALCVAQLLYEVGTLANENGRLKAGTYRGLAMSDTDRIVTETLAATDVQAIEAALRNGACEPVDFLTPLADPEFYLGVDVQPGHIAAGLVIPRLQPCEALAQGLESRGAALIVGPSGAGKSAIMWDTAHALRHTIRWYRLRRVDQNDLPALRQLVRTLRANPDSPVGFVVDDVGRRGAEAWDALTLEFAGVPGVVLLGSIREEDLFLVHGRSRVAEVRAEPDDDFARRIFEELKRAGLTDWVGWQEPWARSQGLVLEYVHILTAGQRFEETLAGQVDARQSDPARAAELSILRVAALVGAAGASARADQLSAVLSWPEEDVSRSLRRLVDEHLLRMDANGALTGLHQLRSAELVRLMHAFPTPTIAMTFARAAGAVFPRDLEPLVADAMRTRGLAQDSAIEALSTRIQAEPSLEALSASLRGLGMARIANTVDAWLRTEHVKVLPRTQVGTAAMFGLADSTFPPVNETLRMVMAAAADLAAMRADAAGDPRHALLEALPAQLLAELVSGSTDPAVLDRFLSSLNGLPLHPTVRSALATRPVDLLKAPIDGSSACSARSPYWTEPRRFSGSMRSGNSSLWADCLGSSHGRPHPASRTPVAVV</sequence>
<evidence type="ECO:0000313" key="1">
    <source>
        <dbReference type="EMBL" id="MEI9412729.1"/>
    </source>
</evidence>
<reference evidence="1 2" key="1">
    <citation type="submission" date="2022-12" db="EMBL/GenBank/DDBJ databases">
        <authorList>
            <person name="Muema E."/>
        </authorList>
    </citation>
    <scope>NUCLEOTIDE SEQUENCE [LARGE SCALE GENOMIC DNA]</scope>
    <source>
        <strain evidence="2">1326</strain>
    </source>
</reference>
<dbReference type="RefSeq" id="WP_337109103.1">
    <property type="nucleotide sequence ID" value="NZ_JAPYKS010000036.1"/>
</dbReference>
<gene>
    <name evidence="1" type="ORF">O7A60_28860</name>
</gene>
<organism evidence="1 2">
    <name type="scientific">Mesorhizobium salmacidum</name>
    <dbReference type="NCBI Taxonomy" id="3015171"/>
    <lineage>
        <taxon>Bacteria</taxon>
        <taxon>Pseudomonadati</taxon>
        <taxon>Pseudomonadota</taxon>
        <taxon>Alphaproteobacteria</taxon>
        <taxon>Hyphomicrobiales</taxon>
        <taxon>Phyllobacteriaceae</taxon>
        <taxon>Mesorhizobium</taxon>
    </lineage>
</organism>
<evidence type="ECO:0000313" key="2">
    <source>
        <dbReference type="Proteomes" id="UP001387293"/>
    </source>
</evidence>
<proteinExistence type="predicted"/>
<dbReference type="Proteomes" id="UP001387293">
    <property type="component" value="Unassembled WGS sequence"/>
</dbReference>
<accession>A0ABU8L6X1</accession>
<dbReference type="SUPFAM" id="SSF52540">
    <property type="entry name" value="P-loop containing nucleoside triphosphate hydrolases"/>
    <property type="match status" value="1"/>
</dbReference>
<dbReference type="EMBL" id="JAPYKS010000036">
    <property type="protein sequence ID" value="MEI9412729.1"/>
    <property type="molecule type" value="Genomic_DNA"/>
</dbReference>
<evidence type="ECO:0008006" key="3">
    <source>
        <dbReference type="Google" id="ProtNLM"/>
    </source>
</evidence>
<protein>
    <recommendedName>
        <fullName evidence="3">ATP-binding protein</fullName>
    </recommendedName>
</protein>
<name>A0ABU8L6X1_9HYPH</name>
<keyword evidence="2" id="KW-1185">Reference proteome</keyword>